<keyword evidence="3" id="KW-1185">Reference proteome</keyword>
<dbReference type="RefSeq" id="XP_020127221.1">
    <property type="nucleotide sequence ID" value="XM_020277116.1"/>
</dbReference>
<proteinExistence type="predicted"/>
<feature type="region of interest" description="Disordered" evidence="1">
    <location>
        <begin position="1"/>
        <end position="31"/>
    </location>
</feature>
<reference evidence="2 3" key="1">
    <citation type="submission" date="2016-10" db="EMBL/GenBank/DDBJ databases">
        <title>Proteomics and genomics reveal pathogen-plant mechanisms compatible with a hemibiotrophic lifestyle of Diplodia corticola.</title>
        <authorList>
            <person name="Fernandes I."/>
            <person name="De Jonge R."/>
            <person name="Van De Peer Y."/>
            <person name="Devreese B."/>
            <person name="Alves A."/>
            <person name="Esteves A.C."/>
        </authorList>
    </citation>
    <scope>NUCLEOTIDE SEQUENCE [LARGE SCALE GENOMIC DNA]</scope>
    <source>
        <strain evidence="2 3">CBS 112549</strain>
    </source>
</reference>
<dbReference type="OrthoDB" id="3832365at2759"/>
<dbReference type="AlphaFoldDB" id="A0A1J9QRB8"/>
<sequence length="155" mass="17611">MATLQGTRFESLGSLEIKQHREDKKDGDDAEPKNQLVYEITQLEDLNQLPKLSGKATKEIDMTIIPGILSIYGYVSTDTWEIGLGFKILGSKYPAIYGNAKEGLVIKLDSVYKGEIRVWFELKDGKPHVYIKINLEPKFPFNFLPSIHERSEIPL</sequence>
<feature type="compositionally biased region" description="Basic and acidic residues" evidence="1">
    <location>
        <begin position="17"/>
        <end position="31"/>
    </location>
</feature>
<gene>
    <name evidence="2" type="ORF">BKCO1_5300011</name>
</gene>
<evidence type="ECO:0000313" key="2">
    <source>
        <dbReference type="EMBL" id="OJD30961.1"/>
    </source>
</evidence>
<protein>
    <submittedName>
        <fullName evidence="2">Uncharacterized protein</fullName>
    </submittedName>
</protein>
<accession>A0A1J9QRB8</accession>
<dbReference type="Proteomes" id="UP000183809">
    <property type="component" value="Unassembled WGS sequence"/>
</dbReference>
<name>A0A1J9QRB8_9PEZI</name>
<dbReference type="GeneID" id="31017377"/>
<evidence type="ECO:0000256" key="1">
    <source>
        <dbReference type="SAM" id="MobiDB-lite"/>
    </source>
</evidence>
<dbReference type="EMBL" id="MNUE01000053">
    <property type="protein sequence ID" value="OJD30961.1"/>
    <property type="molecule type" value="Genomic_DNA"/>
</dbReference>
<comment type="caution">
    <text evidence="2">The sequence shown here is derived from an EMBL/GenBank/DDBJ whole genome shotgun (WGS) entry which is preliminary data.</text>
</comment>
<organism evidence="2 3">
    <name type="scientific">Diplodia corticola</name>
    <dbReference type="NCBI Taxonomy" id="236234"/>
    <lineage>
        <taxon>Eukaryota</taxon>
        <taxon>Fungi</taxon>
        <taxon>Dikarya</taxon>
        <taxon>Ascomycota</taxon>
        <taxon>Pezizomycotina</taxon>
        <taxon>Dothideomycetes</taxon>
        <taxon>Dothideomycetes incertae sedis</taxon>
        <taxon>Botryosphaeriales</taxon>
        <taxon>Botryosphaeriaceae</taxon>
        <taxon>Diplodia</taxon>
    </lineage>
</organism>
<evidence type="ECO:0000313" key="3">
    <source>
        <dbReference type="Proteomes" id="UP000183809"/>
    </source>
</evidence>